<organism evidence="3 4">
    <name type="scientific">Shewanella algicola</name>
    <dbReference type="NCBI Taxonomy" id="640633"/>
    <lineage>
        <taxon>Bacteria</taxon>
        <taxon>Pseudomonadati</taxon>
        <taxon>Pseudomonadota</taxon>
        <taxon>Gammaproteobacteria</taxon>
        <taxon>Alteromonadales</taxon>
        <taxon>Shewanellaceae</taxon>
        <taxon>Shewanella</taxon>
    </lineage>
</organism>
<evidence type="ECO:0000313" key="4">
    <source>
        <dbReference type="Proteomes" id="UP001139408"/>
    </source>
</evidence>
<keyword evidence="4" id="KW-1185">Reference proteome</keyword>
<comment type="similarity">
    <text evidence="1">Belongs to the UbiT family.</text>
</comment>
<keyword evidence="1" id="KW-0831">Ubiquinone biosynthesis</keyword>
<dbReference type="RefSeq" id="WP_188923893.1">
    <property type="nucleotide sequence ID" value="NZ_BMQI01000004.1"/>
</dbReference>
<proteinExistence type="inferred from homology"/>
<dbReference type="InterPro" id="IPR003033">
    <property type="entry name" value="SCP2_sterol-bd_dom"/>
</dbReference>
<dbReference type="PIRSF" id="PIRSF025550">
    <property type="entry name" value="UCP025550_lpd_carrier"/>
    <property type="match status" value="1"/>
</dbReference>
<dbReference type="AlphaFoldDB" id="A0A9X1Z366"/>
<dbReference type="InterPro" id="IPR036527">
    <property type="entry name" value="SCP2_sterol-bd_dom_sf"/>
</dbReference>
<dbReference type="SUPFAM" id="SSF55718">
    <property type="entry name" value="SCP-like"/>
    <property type="match status" value="1"/>
</dbReference>
<reference evidence="3" key="1">
    <citation type="submission" date="2022-01" db="EMBL/GenBank/DDBJ databases">
        <title>Whole genome-based taxonomy of the Shewanellaceae.</title>
        <authorList>
            <person name="Martin-Rodriguez A.J."/>
        </authorList>
    </citation>
    <scope>NUCLEOTIDE SEQUENCE</scope>
    <source>
        <strain evidence="3">DSM 23803</strain>
    </source>
</reference>
<evidence type="ECO:0000259" key="2">
    <source>
        <dbReference type="Pfam" id="PF02036"/>
    </source>
</evidence>
<evidence type="ECO:0000256" key="1">
    <source>
        <dbReference type="HAMAP-Rule" id="MF_02231"/>
    </source>
</evidence>
<evidence type="ECO:0000313" key="3">
    <source>
        <dbReference type="EMBL" id="MCL1104250.1"/>
    </source>
</evidence>
<dbReference type="InterPro" id="IPR016830">
    <property type="entry name" value="UbiT"/>
</dbReference>
<dbReference type="EMBL" id="JAKILJ010000004">
    <property type="protein sequence ID" value="MCL1104250.1"/>
    <property type="molecule type" value="Genomic_DNA"/>
</dbReference>
<accession>A0A9X1Z366</accession>
<comment type="caution">
    <text evidence="3">The sequence shown here is derived from an EMBL/GenBank/DDBJ whole genome shotgun (WGS) entry which is preliminary data.</text>
</comment>
<gene>
    <name evidence="1" type="primary">ubiT</name>
    <name evidence="3" type="ORF">L2749_03105</name>
</gene>
<name>A0A9X1Z366_9GAMM</name>
<dbReference type="Pfam" id="PF02036">
    <property type="entry name" value="SCP2"/>
    <property type="match status" value="1"/>
</dbReference>
<dbReference type="Proteomes" id="UP001139408">
    <property type="component" value="Unassembled WGS sequence"/>
</dbReference>
<protein>
    <recommendedName>
        <fullName evidence="1">Ubiquinone biosynthesis accessory factor UbiT</fullName>
    </recommendedName>
</protein>
<feature type="domain" description="SCP2" evidence="2">
    <location>
        <begin position="38"/>
        <end position="135"/>
    </location>
</feature>
<comment type="function">
    <text evidence="1">Required for O(2)-independent ubiquinone (coenzyme Q) biosynthesis. Likely functions as an accessory factor.</text>
</comment>
<dbReference type="HAMAP" id="MF_02231">
    <property type="entry name" value="UbiT"/>
    <property type="match status" value="1"/>
</dbReference>
<comment type="pathway">
    <text evidence="1">Cofactor biosynthesis; ubiquinone biosynthesis.</text>
</comment>
<sequence>MAQVLQQRMSEHILQFAPQFSRRSLAIMPEKLKITLINQMLNLVLAEQVNSGELAFLANKWVGICVDDIDLQFQVSVDTKLRVMPMTKPNVIFSANVPELLLVAAAKEDPDTLFFQRKLRIEGDTELGLEVKNMLLSIELDALPKPIRLTVDKLASMLQTLTQGSDTQ</sequence>
<dbReference type="GO" id="GO:0006744">
    <property type="term" value="P:ubiquinone biosynthetic process"/>
    <property type="evidence" value="ECO:0007669"/>
    <property type="project" value="UniProtKB-UniRule"/>
</dbReference>